<evidence type="ECO:0000313" key="4">
    <source>
        <dbReference type="Proteomes" id="UP000305848"/>
    </source>
</evidence>
<gene>
    <name evidence="3" type="ORF">FC093_10355</name>
</gene>
<dbReference type="Proteomes" id="UP000305848">
    <property type="component" value="Unassembled WGS sequence"/>
</dbReference>
<keyword evidence="2" id="KW-0732">Signal</keyword>
<dbReference type="EMBL" id="SZQL01000007">
    <property type="protein sequence ID" value="TKK68516.1"/>
    <property type="molecule type" value="Genomic_DNA"/>
</dbReference>
<dbReference type="RefSeq" id="WP_137261704.1">
    <property type="nucleotide sequence ID" value="NZ_SZQL01000007.1"/>
</dbReference>
<dbReference type="AlphaFoldDB" id="A0A4U3L4H1"/>
<sequence>MKKLFLLLFSVVTLAMAVQAQDSTTAIRHHKHDRGTAIKQQRMDMMQQLNLTDEQKAKMQQLHNEQKAKMDSIRNGNLGNEEKMTQLKALRDSQRKAMEEVLTPEQKTKWQQLRTAQMEKRKAQKQDADSTE</sequence>
<reference evidence="3 4" key="1">
    <citation type="submission" date="2019-05" db="EMBL/GenBank/DDBJ databases">
        <title>Panacibacter sp. strain 17mud1-8 Genome sequencing and assembly.</title>
        <authorList>
            <person name="Chhetri G."/>
        </authorList>
    </citation>
    <scope>NUCLEOTIDE SEQUENCE [LARGE SCALE GENOMIC DNA]</scope>
    <source>
        <strain evidence="3 4">17mud1-8</strain>
    </source>
</reference>
<protein>
    <recommendedName>
        <fullName evidence="5">Periplasmic heavy metal sensor</fullName>
    </recommendedName>
</protein>
<evidence type="ECO:0000313" key="3">
    <source>
        <dbReference type="EMBL" id="TKK68516.1"/>
    </source>
</evidence>
<evidence type="ECO:0000256" key="1">
    <source>
        <dbReference type="SAM" id="MobiDB-lite"/>
    </source>
</evidence>
<feature type="compositionally biased region" description="Basic and acidic residues" evidence="1">
    <location>
        <begin position="117"/>
        <end position="132"/>
    </location>
</feature>
<accession>A0A4U3L4H1</accession>
<keyword evidence="4" id="KW-1185">Reference proteome</keyword>
<evidence type="ECO:0008006" key="5">
    <source>
        <dbReference type="Google" id="ProtNLM"/>
    </source>
</evidence>
<dbReference type="OrthoDB" id="669236at2"/>
<organism evidence="3 4">
    <name type="scientific">Ilyomonas limi</name>
    <dbReference type="NCBI Taxonomy" id="2575867"/>
    <lineage>
        <taxon>Bacteria</taxon>
        <taxon>Pseudomonadati</taxon>
        <taxon>Bacteroidota</taxon>
        <taxon>Chitinophagia</taxon>
        <taxon>Chitinophagales</taxon>
        <taxon>Chitinophagaceae</taxon>
        <taxon>Ilyomonas</taxon>
    </lineage>
</organism>
<feature type="signal peptide" evidence="2">
    <location>
        <begin position="1"/>
        <end position="20"/>
    </location>
</feature>
<evidence type="ECO:0000256" key="2">
    <source>
        <dbReference type="SAM" id="SignalP"/>
    </source>
</evidence>
<comment type="caution">
    <text evidence="3">The sequence shown here is derived from an EMBL/GenBank/DDBJ whole genome shotgun (WGS) entry which is preliminary data.</text>
</comment>
<proteinExistence type="predicted"/>
<feature type="region of interest" description="Disordered" evidence="1">
    <location>
        <begin position="91"/>
        <end position="132"/>
    </location>
</feature>
<feature type="chain" id="PRO_5020868913" description="Periplasmic heavy metal sensor" evidence="2">
    <location>
        <begin position="21"/>
        <end position="132"/>
    </location>
</feature>
<name>A0A4U3L4H1_9BACT</name>